<comment type="caution">
    <text evidence="2">The sequence shown here is derived from an EMBL/GenBank/DDBJ whole genome shotgun (WGS) entry which is preliminary data.</text>
</comment>
<dbReference type="GO" id="GO:0046872">
    <property type="term" value="F:metal ion binding"/>
    <property type="evidence" value="ECO:0007669"/>
    <property type="project" value="InterPro"/>
</dbReference>
<accession>A0A5R9KMB1</accession>
<dbReference type="InterPro" id="IPR006121">
    <property type="entry name" value="HMA_dom"/>
</dbReference>
<dbReference type="OrthoDB" id="677920at2"/>
<organism evidence="2 3">
    <name type="scientific">Dyadobacter luticola</name>
    <dbReference type="NCBI Taxonomy" id="1979387"/>
    <lineage>
        <taxon>Bacteria</taxon>
        <taxon>Pseudomonadati</taxon>
        <taxon>Bacteroidota</taxon>
        <taxon>Cytophagia</taxon>
        <taxon>Cytophagales</taxon>
        <taxon>Spirosomataceae</taxon>
        <taxon>Dyadobacter</taxon>
    </lineage>
</organism>
<proteinExistence type="predicted"/>
<sequence>MESLKFKTNIKCGGCVAKVTPGLNETAGVDQWEVDINNPEKILTVNSDGNGDQIISAVKDAGFVIEKID</sequence>
<gene>
    <name evidence="2" type="ORF">FEN17_26535</name>
</gene>
<evidence type="ECO:0000313" key="3">
    <source>
        <dbReference type="Proteomes" id="UP000306402"/>
    </source>
</evidence>
<dbReference type="PROSITE" id="PS50846">
    <property type="entry name" value="HMA_2"/>
    <property type="match status" value="1"/>
</dbReference>
<dbReference type="CDD" id="cd00371">
    <property type="entry name" value="HMA"/>
    <property type="match status" value="1"/>
</dbReference>
<dbReference type="SUPFAM" id="SSF55008">
    <property type="entry name" value="HMA, heavy metal-associated domain"/>
    <property type="match status" value="1"/>
</dbReference>
<dbReference type="EMBL" id="VCEJ01000009">
    <property type="protein sequence ID" value="TLU97345.1"/>
    <property type="molecule type" value="Genomic_DNA"/>
</dbReference>
<evidence type="ECO:0000313" key="2">
    <source>
        <dbReference type="EMBL" id="TLU97345.1"/>
    </source>
</evidence>
<dbReference type="Pfam" id="PF00403">
    <property type="entry name" value="HMA"/>
    <property type="match status" value="1"/>
</dbReference>
<evidence type="ECO:0000259" key="1">
    <source>
        <dbReference type="PROSITE" id="PS50846"/>
    </source>
</evidence>
<keyword evidence="3" id="KW-1185">Reference proteome</keyword>
<reference evidence="2 3" key="1">
    <citation type="submission" date="2019-05" db="EMBL/GenBank/DDBJ databases">
        <authorList>
            <person name="Qu J.-H."/>
        </authorList>
    </citation>
    <scope>NUCLEOTIDE SEQUENCE [LARGE SCALE GENOMIC DNA]</scope>
    <source>
        <strain evidence="2 3">T17</strain>
    </source>
</reference>
<dbReference type="Proteomes" id="UP000306402">
    <property type="component" value="Unassembled WGS sequence"/>
</dbReference>
<protein>
    <submittedName>
        <fullName evidence="2">Heavy-metal-associated domain-containing protein</fullName>
    </submittedName>
</protein>
<feature type="domain" description="HMA" evidence="1">
    <location>
        <begin position="1"/>
        <end position="66"/>
    </location>
</feature>
<dbReference type="RefSeq" id="WP_138368460.1">
    <property type="nucleotide sequence ID" value="NZ_VCEJ01000009.1"/>
</dbReference>
<dbReference type="AlphaFoldDB" id="A0A5R9KMB1"/>
<dbReference type="InterPro" id="IPR036163">
    <property type="entry name" value="HMA_dom_sf"/>
</dbReference>
<name>A0A5R9KMB1_9BACT</name>
<dbReference type="Gene3D" id="3.30.70.100">
    <property type="match status" value="1"/>
</dbReference>